<organism evidence="8 9">
    <name type="scientific">Filifactor villosus</name>
    <dbReference type="NCBI Taxonomy" id="29374"/>
    <lineage>
        <taxon>Bacteria</taxon>
        <taxon>Bacillati</taxon>
        <taxon>Bacillota</taxon>
        <taxon>Clostridia</taxon>
        <taxon>Peptostreptococcales</taxon>
        <taxon>Filifactoraceae</taxon>
        <taxon>Filifactor</taxon>
    </lineage>
</organism>
<dbReference type="SUPFAM" id="SSF50447">
    <property type="entry name" value="Translation proteins"/>
    <property type="match status" value="1"/>
</dbReference>
<dbReference type="InterPro" id="IPR036976">
    <property type="entry name" value="RimM_N_sf"/>
</dbReference>
<comment type="function">
    <text evidence="5">An accessory protein needed during the final step in the assembly of 30S ribosomal subunit, possibly for assembly of the head region. Essential for efficient processing of 16S rRNA. May be needed both before and after RbfA during the maturation of 16S rRNA. It has affinity for free ribosomal 30S subunits but not for 70S ribosomes.</text>
</comment>
<keyword evidence="1 5" id="KW-0963">Cytoplasm</keyword>
<comment type="subunit">
    <text evidence="5">Binds ribosomal protein uS19.</text>
</comment>
<comment type="subcellular location">
    <subcellularLocation>
        <location evidence="5">Cytoplasm</location>
    </subcellularLocation>
</comment>
<comment type="caution">
    <text evidence="8">The sequence shown here is derived from an EMBL/GenBank/DDBJ whole genome shotgun (WGS) entry which is preliminary data.</text>
</comment>
<dbReference type="PANTHER" id="PTHR33692:SF1">
    <property type="entry name" value="RIBOSOME MATURATION FACTOR RIMM"/>
    <property type="match status" value="1"/>
</dbReference>
<comment type="similarity">
    <text evidence="5">Belongs to the RimM family.</text>
</comment>
<evidence type="ECO:0000256" key="3">
    <source>
        <dbReference type="ARBA" id="ARBA00022552"/>
    </source>
</evidence>
<evidence type="ECO:0000259" key="7">
    <source>
        <dbReference type="Pfam" id="PF24986"/>
    </source>
</evidence>
<keyword evidence="9" id="KW-1185">Reference proteome</keyword>
<gene>
    <name evidence="5 8" type="primary">rimM</name>
    <name evidence="8" type="ORF">ACFO4R_10480</name>
</gene>
<dbReference type="InterPro" id="IPR011033">
    <property type="entry name" value="PRC_barrel-like_sf"/>
</dbReference>
<sequence>MKKYRMGTIVNTHALKGEVKVYPHTDDIGRFDEVDYLVVGDTEEKLYIERSRYQKNMVYLKFKGKDRIEDVQKYLQKEVFADENNLRELDENEYMVDSLIGLAVCLEDGEPIGVIKDILSYPANDIMVIENKDRKECMIPFVDEFVPVVDLEEGRVIITPIEGMIGE</sequence>
<comment type="domain">
    <text evidence="5">The PRC barrel domain binds ribosomal protein uS19.</text>
</comment>
<dbReference type="InterPro" id="IPR002676">
    <property type="entry name" value="RimM_N"/>
</dbReference>
<proteinExistence type="inferred from homology"/>
<dbReference type="Proteomes" id="UP001595916">
    <property type="component" value="Unassembled WGS sequence"/>
</dbReference>
<dbReference type="PANTHER" id="PTHR33692">
    <property type="entry name" value="RIBOSOME MATURATION FACTOR RIMM"/>
    <property type="match status" value="1"/>
</dbReference>
<keyword evidence="3 5" id="KW-0698">rRNA processing</keyword>
<dbReference type="Pfam" id="PF24986">
    <property type="entry name" value="PRC_RimM"/>
    <property type="match status" value="1"/>
</dbReference>
<evidence type="ECO:0000256" key="4">
    <source>
        <dbReference type="ARBA" id="ARBA00023186"/>
    </source>
</evidence>
<evidence type="ECO:0000256" key="1">
    <source>
        <dbReference type="ARBA" id="ARBA00022490"/>
    </source>
</evidence>
<feature type="domain" description="RimM N-terminal" evidence="6">
    <location>
        <begin position="6"/>
        <end position="84"/>
    </location>
</feature>
<keyword evidence="4 5" id="KW-0143">Chaperone</keyword>
<name>A0ABV9QPX0_9FIRM</name>
<dbReference type="EMBL" id="JBHSHL010000051">
    <property type="protein sequence ID" value="MFC4805496.1"/>
    <property type="molecule type" value="Genomic_DNA"/>
</dbReference>
<dbReference type="SUPFAM" id="SSF50346">
    <property type="entry name" value="PRC-barrel domain"/>
    <property type="match status" value="1"/>
</dbReference>
<dbReference type="HAMAP" id="MF_00014">
    <property type="entry name" value="Ribosome_mat_RimM"/>
    <property type="match status" value="1"/>
</dbReference>
<dbReference type="NCBIfam" id="TIGR02273">
    <property type="entry name" value="16S_RimM"/>
    <property type="match status" value="1"/>
</dbReference>
<dbReference type="InterPro" id="IPR056792">
    <property type="entry name" value="PRC_RimM"/>
</dbReference>
<evidence type="ECO:0000313" key="8">
    <source>
        <dbReference type="EMBL" id="MFC4805496.1"/>
    </source>
</evidence>
<dbReference type="Gene3D" id="2.30.30.240">
    <property type="entry name" value="PRC-barrel domain"/>
    <property type="match status" value="1"/>
</dbReference>
<feature type="domain" description="Ribosome maturation factor RimM PRC barrel" evidence="7">
    <location>
        <begin position="97"/>
        <end position="163"/>
    </location>
</feature>
<dbReference type="Gene3D" id="2.40.30.60">
    <property type="entry name" value="RimM"/>
    <property type="match status" value="1"/>
</dbReference>
<accession>A0ABV9QPX0</accession>
<protein>
    <recommendedName>
        <fullName evidence="5">Ribosome maturation factor RimM</fullName>
    </recommendedName>
</protein>
<reference evidence="9" key="1">
    <citation type="journal article" date="2019" name="Int. J. Syst. Evol. Microbiol.">
        <title>The Global Catalogue of Microorganisms (GCM) 10K type strain sequencing project: providing services to taxonomists for standard genome sequencing and annotation.</title>
        <authorList>
            <consortium name="The Broad Institute Genomics Platform"/>
            <consortium name="The Broad Institute Genome Sequencing Center for Infectious Disease"/>
            <person name="Wu L."/>
            <person name="Ma J."/>
        </authorList>
    </citation>
    <scope>NUCLEOTIDE SEQUENCE [LARGE SCALE GENOMIC DNA]</scope>
    <source>
        <strain evidence="9">CCUG 46385</strain>
    </source>
</reference>
<dbReference type="InterPro" id="IPR009000">
    <property type="entry name" value="Transl_B-barrel_sf"/>
</dbReference>
<dbReference type="Pfam" id="PF01782">
    <property type="entry name" value="RimM"/>
    <property type="match status" value="1"/>
</dbReference>
<dbReference type="InterPro" id="IPR011961">
    <property type="entry name" value="RimM"/>
</dbReference>
<evidence type="ECO:0000256" key="2">
    <source>
        <dbReference type="ARBA" id="ARBA00022517"/>
    </source>
</evidence>
<dbReference type="RefSeq" id="WP_379789063.1">
    <property type="nucleotide sequence ID" value="NZ_JBHSHL010000051.1"/>
</dbReference>
<evidence type="ECO:0000313" key="9">
    <source>
        <dbReference type="Proteomes" id="UP001595916"/>
    </source>
</evidence>
<keyword evidence="2 5" id="KW-0690">Ribosome biogenesis</keyword>
<evidence type="ECO:0000256" key="5">
    <source>
        <dbReference type="HAMAP-Rule" id="MF_00014"/>
    </source>
</evidence>
<evidence type="ECO:0000259" key="6">
    <source>
        <dbReference type="Pfam" id="PF01782"/>
    </source>
</evidence>